<accession>A0ABQ8TRS2</accession>
<reference evidence="2 3" key="1">
    <citation type="journal article" date="2022" name="Allergy">
        <title>Genome assembly and annotation of Periplaneta americana reveal a comprehensive cockroach allergen profile.</title>
        <authorList>
            <person name="Wang L."/>
            <person name="Xiong Q."/>
            <person name="Saelim N."/>
            <person name="Wang L."/>
            <person name="Nong W."/>
            <person name="Wan A.T."/>
            <person name="Shi M."/>
            <person name="Liu X."/>
            <person name="Cao Q."/>
            <person name="Hui J.H.L."/>
            <person name="Sookrung N."/>
            <person name="Leung T.F."/>
            <person name="Tungtrongchitr A."/>
            <person name="Tsui S.K.W."/>
        </authorList>
    </citation>
    <scope>NUCLEOTIDE SEQUENCE [LARGE SCALE GENOMIC DNA]</scope>
    <source>
        <strain evidence="2">PWHHKU_190912</strain>
    </source>
</reference>
<dbReference type="Proteomes" id="UP001148838">
    <property type="component" value="Unassembled WGS sequence"/>
</dbReference>
<proteinExistence type="predicted"/>
<evidence type="ECO:0000313" key="2">
    <source>
        <dbReference type="EMBL" id="KAJ4449367.1"/>
    </source>
</evidence>
<dbReference type="EMBL" id="JAJSOF020000003">
    <property type="protein sequence ID" value="KAJ4449367.1"/>
    <property type="molecule type" value="Genomic_DNA"/>
</dbReference>
<gene>
    <name evidence="2" type="ORF">ANN_00765</name>
</gene>
<evidence type="ECO:0000313" key="3">
    <source>
        <dbReference type="Proteomes" id="UP001148838"/>
    </source>
</evidence>
<organism evidence="2 3">
    <name type="scientific">Periplaneta americana</name>
    <name type="common">American cockroach</name>
    <name type="synonym">Blatta americana</name>
    <dbReference type="NCBI Taxonomy" id="6978"/>
    <lineage>
        <taxon>Eukaryota</taxon>
        <taxon>Metazoa</taxon>
        <taxon>Ecdysozoa</taxon>
        <taxon>Arthropoda</taxon>
        <taxon>Hexapoda</taxon>
        <taxon>Insecta</taxon>
        <taxon>Pterygota</taxon>
        <taxon>Neoptera</taxon>
        <taxon>Polyneoptera</taxon>
        <taxon>Dictyoptera</taxon>
        <taxon>Blattodea</taxon>
        <taxon>Blattoidea</taxon>
        <taxon>Blattidae</taxon>
        <taxon>Blattinae</taxon>
        <taxon>Periplaneta</taxon>
    </lineage>
</organism>
<feature type="compositionally biased region" description="Polar residues" evidence="1">
    <location>
        <begin position="55"/>
        <end position="89"/>
    </location>
</feature>
<feature type="region of interest" description="Disordered" evidence="1">
    <location>
        <begin position="37"/>
        <end position="101"/>
    </location>
</feature>
<protein>
    <submittedName>
        <fullName evidence="2">Uncharacterized protein</fullName>
    </submittedName>
</protein>
<evidence type="ECO:0000256" key="1">
    <source>
        <dbReference type="SAM" id="MobiDB-lite"/>
    </source>
</evidence>
<comment type="caution">
    <text evidence="2">The sequence shown here is derived from an EMBL/GenBank/DDBJ whole genome shotgun (WGS) entry which is preliminary data.</text>
</comment>
<sequence>MCTRGTQLKSTVLVRTSYLWRVDIFLSSGIRSKLKRGEEFAPTEQVSSGRRHEFTGSQVPVSSRPRSNQTEAMFTNTDRLFSPHSSTTRKSGESSGIEIRASGRHLSYHGIDKEVQTAVKSRFRIQAADFYDARMQKLIP</sequence>
<keyword evidence="3" id="KW-1185">Reference proteome</keyword>
<name>A0ABQ8TRS2_PERAM</name>